<dbReference type="RefSeq" id="XP_025427842.1">
    <property type="nucleotide sequence ID" value="XM_025579324.1"/>
</dbReference>
<feature type="transmembrane region" description="Helical" evidence="1">
    <location>
        <begin position="159"/>
        <end position="180"/>
    </location>
</feature>
<sequence length="346" mass="38950">MHISQVCTDLFKARPYPPPSSTRTGFLYDRRFMLLKVLEDGSFKNMHIPHFPEMALFRAEIVYPTEDGTEPGHIIVTYRPAHSRTLNLPLAPDTHPLQELAIMMHQSPTKGYNMGPRYNDWFSERFGYPVVLAYLGPHSRRVLGSFAPTKSEMLQISSAVVVIMLLVVMLGGTAVSDNWINARRHKEERITFADTAPYLLVSATSVDNVSERLEGGLGIDVTKFRPNIVVAGAQEAFEEDFWAEAMIGSNQEGKARLLLTANCVRCQSLNVDYATGAMAEGEMGKVLKKLMKDRRVDKGAKFSPVFGRYVFLDDESEGQRVQIGDEVVVTRRIKERMVYDWPGLTN</sequence>
<dbReference type="GeneID" id="37080553"/>
<reference evidence="3 4" key="1">
    <citation type="submission" date="2016-12" db="EMBL/GenBank/DDBJ databases">
        <title>The genomes of Aspergillus section Nigri reveals drivers in fungal speciation.</title>
        <authorList>
            <consortium name="DOE Joint Genome Institute"/>
            <person name="Vesth T.C."/>
            <person name="Nybo J."/>
            <person name="Theobald S."/>
            <person name="Brandl J."/>
            <person name="Frisvad J.C."/>
            <person name="Nielsen K.F."/>
            <person name="Lyhne E.K."/>
            <person name="Kogle M.E."/>
            <person name="Kuo A."/>
            <person name="Riley R."/>
            <person name="Clum A."/>
            <person name="Nolan M."/>
            <person name="Lipzen A."/>
            <person name="Salamov A."/>
            <person name="Henrissat B."/>
            <person name="Wiebenga A."/>
            <person name="De Vries R.P."/>
            <person name="Grigoriev I.V."/>
            <person name="Mortensen U.H."/>
            <person name="Andersen M.R."/>
            <person name="Baker S.E."/>
        </authorList>
    </citation>
    <scope>NUCLEOTIDE SEQUENCE [LARGE SCALE GENOMIC DNA]</scope>
    <source>
        <strain evidence="3 4">JOP 1030-1</strain>
    </source>
</reference>
<dbReference type="PROSITE" id="PS51340">
    <property type="entry name" value="MOSC"/>
    <property type="match status" value="1"/>
</dbReference>
<evidence type="ECO:0000313" key="3">
    <source>
        <dbReference type="EMBL" id="PYH41860.1"/>
    </source>
</evidence>
<name>A0A318ZE71_9EURO</name>
<keyword evidence="1" id="KW-1133">Transmembrane helix</keyword>
<evidence type="ECO:0000256" key="1">
    <source>
        <dbReference type="SAM" id="Phobius"/>
    </source>
</evidence>
<dbReference type="Pfam" id="PF03473">
    <property type="entry name" value="MOSC"/>
    <property type="match status" value="1"/>
</dbReference>
<dbReference type="SUPFAM" id="SSF141673">
    <property type="entry name" value="MOSC N-terminal domain-like"/>
    <property type="match status" value="1"/>
</dbReference>
<dbReference type="PANTHER" id="PTHR14237:SF34">
    <property type="entry name" value="MOSC DOMAIN PROTEIN (AFU_ORTHOLOGUE AFUA_2G07820)"/>
    <property type="match status" value="1"/>
</dbReference>
<feature type="domain" description="MOSC" evidence="2">
    <location>
        <begin position="172"/>
        <end position="330"/>
    </location>
</feature>
<keyword evidence="4" id="KW-1185">Reference proteome</keyword>
<dbReference type="PANTHER" id="PTHR14237">
    <property type="entry name" value="MOLYBDOPTERIN COFACTOR SULFURASE MOSC"/>
    <property type="match status" value="1"/>
</dbReference>
<dbReference type="EMBL" id="KZ821258">
    <property type="protein sequence ID" value="PYH41860.1"/>
    <property type="molecule type" value="Genomic_DNA"/>
</dbReference>
<evidence type="ECO:0000313" key="4">
    <source>
        <dbReference type="Proteomes" id="UP000248349"/>
    </source>
</evidence>
<dbReference type="STRING" id="1450539.A0A318ZE71"/>
<keyword evidence="1" id="KW-0472">Membrane</keyword>
<accession>A0A318ZE71</accession>
<evidence type="ECO:0000259" key="2">
    <source>
        <dbReference type="PROSITE" id="PS51340"/>
    </source>
</evidence>
<dbReference type="GO" id="GO:0030151">
    <property type="term" value="F:molybdenum ion binding"/>
    <property type="evidence" value="ECO:0007669"/>
    <property type="project" value="InterPro"/>
</dbReference>
<keyword evidence="1" id="KW-0812">Transmembrane</keyword>
<organism evidence="3 4">
    <name type="scientific">Aspergillus saccharolyticus JOP 1030-1</name>
    <dbReference type="NCBI Taxonomy" id="1450539"/>
    <lineage>
        <taxon>Eukaryota</taxon>
        <taxon>Fungi</taxon>
        <taxon>Dikarya</taxon>
        <taxon>Ascomycota</taxon>
        <taxon>Pezizomycotina</taxon>
        <taxon>Eurotiomycetes</taxon>
        <taxon>Eurotiomycetidae</taxon>
        <taxon>Eurotiales</taxon>
        <taxon>Aspergillaceae</taxon>
        <taxon>Aspergillus</taxon>
        <taxon>Aspergillus subgen. Circumdati</taxon>
    </lineage>
</organism>
<protein>
    <recommendedName>
        <fullName evidence="2">MOSC domain-containing protein</fullName>
    </recommendedName>
</protein>
<dbReference type="GO" id="GO:0003824">
    <property type="term" value="F:catalytic activity"/>
    <property type="evidence" value="ECO:0007669"/>
    <property type="project" value="InterPro"/>
</dbReference>
<dbReference type="GO" id="GO:0030170">
    <property type="term" value="F:pyridoxal phosphate binding"/>
    <property type="evidence" value="ECO:0007669"/>
    <property type="project" value="InterPro"/>
</dbReference>
<proteinExistence type="predicted"/>
<dbReference type="AlphaFoldDB" id="A0A318ZE71"/>
<gene>
    <name evidence="3" type="ORF">BP01DRAFT_418387</name>
</gene>
<dbReference type="Proteomes" id="UP000248349">
    <property type="component" value="Unassembled WGS sequence"/>
</dbReference>
<dbReference type="OrthoDB" id="17255at2759"/>
<dbReference type="InterPro" id="IPR005302">
    <property type="entry name" value="MoCF_Sase_C"/>
</dbReference>